<evidence type="ECO:0000256" key="1">
    <source>
        <dbReference type="SAM" id="MobiDB-lite"/>
    </source>
</evidence>
<evidence type="ECO:0000313" key="3">
    <source>
        <dbReference type="EMBL" id="GAA3770736.1"/>
    </source>
</evidence>
<gene>
    <name evidence="3" type="ORF">GCM10022403_002580</name>
</gene>
<feature type="compositionally biased region" description="Low complexity" evidence="1">
    <location>
        <begin position="218"/>
        <end position="231"/>
    </location>
</feature>
<evidence type="ECO:0000313" key="4">
    <source>
        <dbReference type="Proteomes" id="UP001501009"/>
    </source>
</evidence>
<evidence type="ECO:0000256" key="2">
    <source>
        <dbReference type="SAM" id="SignalP"/>
    </source>
</evidence>
<dbReference type="RefSeq" id="WP_275769843.1">
    <property type="nucleotide sequence ID" value="NZ_BAABDE010000002.1"/>
</dbReference>
<organism evidence="3 4">
    <name type="scientific">Streptomyces coacervatus</name>
    <dbReference type="NCBI Taxonomy" id="647381"/>
    <lineage>
        <taxon>Bacteria</taxon>
        <taxon>Bacillati</taxon>
        <taxon>Actinomycetota</taxon>
        <taxon>Actinomycetes</taxon>
        <taxon>Kitasatosporales</taxon>
        <taxon>Streptomycetaceae</taxon>
        <taxon>Streptomyces</taxon>
    </lineage>
</organism>
<keyword evidence="4" id="KW-1185">Reference proteome</keyword>
<protein>
    <submittedName>
        <fullName evidence="3">Uncharacterized protein</fullName>
    </submittedName>
</protein>
<dbReference type="Proteomes" id="UP001501009">
    <property type="component" value="Unassembled WGS sequence"/>
</dbReference>
<name>A0ABP7GRV6_9ACTN</name>
<sequence>MRAPRTLRTALVAAGVTAALGVSATGAFAHAAPATGTAASATHASGHCKTERVYVKTVELADKVSKAKVFKTGKHRYEAEIWGKGLKYGTMAAKGRTAHAEHNGLHIALQPNGKVTSWVERAKPKPKPVVKRVLVTSAPLADGTSTARIYKVTANHYEADIYADGTRFDTLVANGRAAYGQLNGLHVVLQPDGQLSSWVDRAPDPTATPTPTPKPDQTDTPTPATPTAVAPYDSTQPATA</sequence>
<comment type="caution">
    <text evidence="3">The sequence shown here is derived from an EMBL/GenBank/DDBJ whole genome shotgun (WGS) entry which is preliminary data.</text>
</comment>
<dbReference type="EMBL" id="BAABDE010000002">
    <property type="protein sequence ID" value="GAA3770736.1"/>
    <property type="molecule type" value="Genomic_DNA"/>
</dbReference>
<feature type="signal peptide" evidence="2">
    <location>
        <begin position="1"/>
        <end position="31"/>
    </location>
</feature>
<keyword evidence="2" id="KW-0732">Signal</keyword>
<reference evidence="4" key="1">
    <citation type="journal article" date="2019" name="Int. J. Syst. Evol. Microbiol.">
        <title>The Global Catalogue of Microorganisms (GCM) 10K type strain sequencing project: providing services to taxonomists for standard genome sequencing and annotation.</title>
        <authorList>
            <consortium name="The Broad Institute Genomics Platform"/>
            <consortium name="The Broad Institute Genome Sequencing Center for Infectious Disease"/>
            <person name="Wu L."/>
            <person name="Ma J."/>
        </authorList>
    </citation>
    <scope>NUCLEOTIDE SEQUENCE [LARGE SCALE GENOMIC DNA]</scope>
    <source>
        <strain evidence="4">JCM 17138</strain>
    </source>
</reference>
<proteinExistence type="predicted"/>
<feature type="chain" id="PRO_5046296420" evidence="2">
    <location>
        <begin position="32"/>
        <end position="240"/>
    </location>
</feature>
<accession>A0ABP7GRV6</accession>
<feature type="region of interest" description="Disordered" evidence="1">
    <location>
        <begin position="196"/>
        <end position="240"/>
    </location>
</feature>